<reference evidence="1" key="1">
    <citation type="submission" date="2020-10" db="EMBL/GenBank/DDBJ databases">
        <title>Taxonomic study of unclassified bacteria belonging to the class Ktedonobacteria.</title>
        <authorList>
            <person name="Yabe S."/>
            <person name="Wang C.M."/>
            <person name="Zheng Y."/>
            <person name="Sakai Y."/>
            <person name="Cavaletti L."/>
            <person name="Monciardini P."/>
            <person name="Donadio S."/>
        </authorList>
    </citation>
    <scope>NUCLEOTIDE SEQUENCE</scope>
    <source>
        <strain evidence="1">ID150040</strain>
    </source>
</reference>
<dbReference type="AlphaFoldDB" id="A0A8J3IVB1"/>
<sequence>MPRLNDLKAAIDDGKTAKHQQWRSMLHYLIRKEQGFYGRQIEGYKNEKEVVVVEPQTTFYATWDQLLASLNGFYTDNDWWLTDDKFVDYLPSKREEQ</sequence>
<accession>A0A8J3IVB1</accession>
<name>A0A8J3IVB1_9CHLR</name>
<organism evidence="1 2">
    <name type="scientific">Reticulibacter mediterranei</name>
    <dbReference type="NCBI Taxonomy" id="2778369"/>
    <lineage>
        <taxon>Bacteria</taxon>
        <taxon>Bacillati</taxon>
        <taxon>Chloroflexota</taxon>
        <taxon>Ktedonobacteria</taxon>
        <taxon>Ktedonobacterales</taxon>
        <taxon>Reticulibacteraceae</taxon>
        <taxon>Reticulibacter</taxon>
    </lineage>
</organism>
<dbReference type="RefSeq" id="WP_220209809.1">
    <property type="nucleotide sequence ID" value="NZ_BNJK01000002.1"/>
</dbReference>
<gene>
    <name evidence="1" type="ORF">KSF_092030</name>
</gene>
<evidence type="ECO:0000313" key="1">
    <source>
        <dbReference type="EMBL" id="GHO99155.1"/>
    </source>
</evidence>
<dbReference type="Proteomes" id="UP000597444">
    <property type="component" value="Unassembled WGS sequence"/>
</dbReference>
<evidence type="ECO:0000313" key="2">
    <source>
        <dbReference type="Proteomes" id="UP000597444"/>
    </source>
</evidence>
<dbReference type="EMBL" id="BNJK01000002">
    <property type="protein sequence ID" value="GHO99155.1"/>
    <property type="molecule type" value="Genomic_DNA"/>
</dbReference>
<proteinExistence type="predicted"/>
<protein>
    <submittedName>
        <fullName evidence="1">Uncharacterized protein</fullName>
    </submittedName>
</protein>
<keyword evidence="2" id="KW-1185">Reference proteome</keyword>
<comment type="caution">
    <text evidence="1">The sequence shown here is derived from an EMBL/GenBank/DDBJ whole genome shotgun (WGS) entry which is preliminary data.</text>
</comment>